<dbReference type="Proteomes" id="UP000603640">
    <property type="component" value="Unassembled WGS sequence"/>
</dbReference>
<name>A0A923SLE0_9BACT</name>
<accession>A0A923SLE0</accession>
<organism evidence="1 2">
    <name type="scientific">Pontibacter cellulosilyticus</name>
    <dbReference type="NCBI Taxonomy" id="1720253"/>
    <lineage>
        <taxon>Bacteria</taxon>
        <taxon>Pseudomonadati</taxon>
        <taxon>Bacteroidota</taxon>
        <taxon>Cytophagia</taxon>
        <taxon>Cytophagales</taxon>
        <taxon>Hymenobacteraceae</taxon>
        <taxon>Pontibacter</taxon>
    </lineage>
</organism>
<dbReference type="RefSeq" id="WP_187068811.1">
    <property type="nucleotide sequence ID" value="NZ_JACRVF010000006.1"/>
</dbReference>
<dbReference type="InterPro" id="IPR025345">
    <property type="entry name" value="DUF4249"/>
</dbReference>
<reference evidence="1" key="1">
    <citation type="submission" date="2020-08" db="EMBL/GenBank/DDBJ databases">
        <title>Pontibacter sp. SD6 16S ribosomal RNA gene Genome sequencing and assembly.</title>
        <authorList>
            <person name="Kang M."/>
        </authorList>
    </citation>
    <scope>NUCLEOTIDE SEQUENCE</scope>
    <source>
        <strain evidence="1">SD6</strain>
    </source>
</reference>
<dbReference type="PROSITE" id="PS51257">
    <property type="entry name" value="PROKAR_LIPOPROTEIN"/>
    <property type="match status" value="1"/>
</dbReference>
<dbReference type="Pfam" id="PF14054">
    <property type="entry name" value="DUF4249"/>
    <property type="match status" value="1"/>
</dbReference>
<evidence type="ECO:0000313" key="1">
    <source>
        <dbReference type="EMBL" id="MBC5994781.1"/>
    </source>
</evidence>
<evidence type="ECO:0000313" key="2">
    <source>
        <dbReference type="Proteomes" id="UP000603640"/>
    </source>
</evidence>
<dbReference type="AlphaFoldDB" id="A0A923SLE0"/>
<dbReference type="EMBL" id="JACRVF010000006">
    <property type="protein sequence ID" value="MBC5994781.1"/>
    <property type="molecule type" value="Genomic_DNA"/>
</dbReference>
<proteinExistence type="predicted"/>
<sequence length="344" mass="40129">MLRQIFLMALLLLMIGCIDPINLKNDEQKSHLVVESTFTNDPEHNYVRLTYSLPYTEKYRKYEKEAGVSVHSDKGEVYAFAYDAATNNYYPIAGAAAFGTPGHKYILRIQVGENVYQSGWITMKQPVPIDTVHFEIDEQLFAFKGDRQKEQYTGYRVLVDYQDPAEEQNFLRWSFFTEFEVATQPWDYVDERGVARPKNCCAKCLLTEKLDRFKVIDDRLTNGKYIINQEVLFMPFHRYLGVKNKLKVFQYSVTEEVYEFYRIMEQQKEATGTVFDPPPARVTGNVSNINNKDEQVIGFFDVASVVTKQVTILRNDIDHRFLPYKYPDDCRVLPNATSRIPEDW</sequence>
<gene>
    <name evidence="1" type="ORF">H8S84_18190</name>
</gene>
<protein>
    <submittedName>
        <fullName evidence="1">DUF4249 domain-containing protein</fullName>
    </submittedName>
</protein>
<keyword evidence="2" id="KW-1185">Reference proteome</keyword>
<comment type="caution">
    <text evidence="1">The sequence shown here is derived from an EMBL/GenBank/DDBJ whole genome shotgun (WGS) entry which is preliminary data.</text>
</comment>